<sequence>MKTVSFTIPDDIYNVFKELQQQWNLKNVAEVIEVCALKALDEDKIDIKQTKNLKDRLFSKNGYTPQKEVEDFFANKGLSI</sequence>
<organism evidence="1 2">
    <name type="scientific">Helicobacter pullorum</name>
    <dbReference type="NCBI Taxonomy" id="35818"/>
    <lineage>
        <taxon>Bacteria</taxon>
        <taxon>Pseudomonadati</taxon>
        <taxon>Campylobacterota</taxon>
        <taxon>Epsilonproteobacteria</taxon>
        <taxon>Campylobacterales</taxon>
        <taxon>Helicobacteraceae</taxon>
        <taxon>Helicobacter</taxon>
    </lineage>
</organism>
<dbReference type="Proteomes" id="UP000037997">
    <property type="component" value="Unassembled WGS sequence"/>
</dbReference>
<dbReference type="RefSeq" id="WP_005022179.1">
    <property type="nucleotide sequence ID" value="NZ_CABKNZ010000042.1"/>
</dbReference>
<dbReference type="AlphaFoldDB" id="A0A0N1ECP5"/>
<evidence type="ECO:0000313" key="1">
    <source>
        <dbReference type="EMBL" id="KPH55437.1"/>
    </source>
</evidence>
<evidence type="ECO:0000313" key="2">
    <source>
        <dbReference type="Proteomes" id="UP000037997"/>
    </source>
</evidence>
<proteinExistence type="predicted"/>
<dbReference type="EMBL" id="JNOC01000043">
    <property type="protein sequence ID" value="KPH55437.1"/>
    <property type="molecule type" value="Genomic_DNA"/>
</dbReference>
<name>A0A0N1ECP5_9HELI</name>
<comment type="caution">
    <text evidence="1">The sequence shown here is derived from an EMBL/GenBank/DDBJ whole genome shotgun (WGS) entry which is preliminary data.</text>
</comment>
<dbReference type="PATRIC" id="fig|35818.11.peg.1639"/>
<accession>A0A0N1ECP5</accession>
<protein>
    <submittedName>
        <fullName evidence="1">Uncharacterized protein</fullName>
    </submittedName>
</protein>
<gene>
    <name evidence="1" type="ORF">HPU229334_08285</name>
</gene>
<reference evidence="1 2" key="1">
    <citation type="submission" date="2014-06" db="EMBL/GenBank/DDBJ databases">
        <title>Helicobacter pullorum isolates in fresh chicken meat - phenotypic and genotypic features.</title>
        <authorList>
            <person name="Borges V."/>
            <person name="Santos A."/>
            <person name="Correia C.B."/>
            <person name="Saraiva M."/>
            <person name="Menard A."/>
            <person name="Vieira L."/>
            <person name="Sampaio D.A."/>
            <person name="Gomes J.P."/>
            <person name="Oleastro M."/>
        </authorList>
    </citation>
    <scope>NUCLEOTIDE SEQUENCE [LARGE SCALE GENOMIC DNA]</scope>
    <source>
        <strain evidence="1 2">229334/12</strain>
    </source>
</reference>